<gene>
    <name evidence="2" type="ORF">CRM22_006942</name>
</gene>
<dbReference type="Pfam" id="PF03101">
    <property type="entry name" value="FAR1"/>
    <property type="match status" value="1"/>
</dbReference>
<comment type="caution">
    <text evidence="2">The sequence shown here is derived from an EMBL/GenBank/DDBJ whole genome shotgun (WGS) entry which is preliminary data.</text>
</comment>
<protein>
    <recommendedName>
        <fullName evidence="1">FAR1 domain-containing protein</fullName>
    </recommendedName>
</protein>
<reference evidence="2 3" key="1">
    <citation type="journal article" date="2019" name="BMC Genomics">
        <title>New insights from Opisthorchis felineus genome: update on genomics of the epidemiologically important liver flukes.</title>
        <authorList>
            <person name="Ershov N.I."/>
            <person name="Mordvinov V.A."/>
            <person name="Prokhortchouk E.B."/>
            <person name="Pakharukova M.Y."/>
            <person name="Gunbin K.V."/>
            <person name="Ustyantsev K."/>
            <person name="Genaev M.A."/>
            <person name="Blinov A.G."/>
            <person name="Mazur A."/>
            <person name="Boulygina E."/>
            <person name="Tsygankova S."/>
            <person name="Khrameeva E."/>
            <person name="Chekanov N."/>
            <person name="Fan G."/>
            <person name="Xiao A."/>
            <person name="Zhang H."/>
            <person name="Xu X."/>
            <person name="Yang H."/>
            <person name="Solovyev V."/>
            <person name="Lee S.M."/>
            <person name="Liu X."/>
            <person name="Afonnikov D.A."/>
            <person name="Skryabin K.G."/>
        </authorList>
    </citation>
    <scope>NUCLEOTIDE SEQUENCE [LARGE SCALE GENOMIC DNA]</scope>
    <source>
        <strain evidence="2">AK-0245</strain>
        <tissue evidence="2">Whole organism</tissue>
    </source>
</reference>
<dbReference type="InterPro" id="IPR052579">
    <property type="entry name" value="Zinc_finger_SWIM"/>
</dbReference>
<proteinExistence type="predicted"/>
<dbReference type="PANTHER" id="PTHR31569:SF4">
    <property type="entry name" value="SWIM-TYPE DOMAIN-CONTAINING PROTEIN"/>
    <property type="match status" value="1"/>
</dbReference>
<dbReference type="STRING" id="147828.A0A4S2LQ73"/>
<dbReference type="AlphaFoldDB" id="A0A4S2LQ73"/>
<keyword evidence="3" id="KW-1185">Reference proteome</keyword>
<name>A0A4S2LQ73_OPIFE</name>
<evidence type="ECO:0000259" key="1">
    <source>
        <dbReference type="Pfam" id="PF03101"/>
    </source>
</evidence>
<dbReference type="InterPro" id="IPR004330">
    <property type="entry name" value="FAR1_DNA_bnd_dom"/>
</dbReference>
<dbReference type="Proteomes" id="UP000308267">
    <property type="component" value="Unassembled WGS sequence"/>
</dbReference>
<organism evidence="2 3">
    <name type="scientific">Opisthorchis felineus</name>
    <dbReference type="NCBI Taxonomy" id="147828"/>
    <lineage>
        <taxon>Eukaryota</taxon>
        <taxon>Metazoa</taxon>
        <taxon>Spiralia</taxon>
        <taxon>Lophotrochozoa</taxon>
        <taxon>Platyhelminthes</taxon>
        <taxon>Trematoda</taxon>
        <taxon>Digenea</taxon>
        <taxon>Opisthorchiida</taxon>
        <taxon>Opisthorchiata</taxon>
        <taxon>Opisthorchiidae</taxon>
        <taxon>Opisthorchis</taxon>
    </lineage>
</organism>
<evidence type="ECO:0000313" key="3">
    <source>
        <dbReference type="Proteomes" id="UP000308267"/>
    </source>
</evidence>
<evidence type="ECO:0000313" key="2">
    <source>
        <dbReference type="EMBL" id="TGZ63409.1"/>
    </source>
</evidence>
<feature type="domain" description="FAR1" evidence="1">
    <location>
        <begin position="38"/>
        <end position="116"/>
    </location>
</feature>
<dbReference type="EMBL" id="SJOL01007187">
    <property type="protein sequence ID" value="TGZ63409.1"/>
    <property type="molecule type" value="Genomic_DNA"/>
</dbReference>
<sequence length="181" mass="20989">MIHAVDVSGEFTAYFGHFESPRLFSTIEDFELQLKTFQCETGANYRIRTTERDKAGGLQRRVYTCIKKEQKLHPSRGLREKPSQKTGCQSTFNINRSMGGSYCVTSGKMMHNHPVDPIYSRLEPCRRRLDPAQQESIRPLLTNGTPLGYVCSYIRENFQKYTTPRDLTNLKSKWKRDGYLH</sequence>
<accession>A0A4S2LQ73</accession>
<dbReference type="PANTHER" id="PTHR31569">
    <property type="entry name" value="SWIM-TYPE DOMAIN-CONTAINING PROTEIN"/>
    <property type="match status" value="1"/>
</dbReference>
<dbReference type="OrthoDB" id="1894539at2759"/>